<organism evidence="1 2">
    <name type="scientific">Vermiconidia calcicola</name>
    <dbReference type="NCBI Taxonomy" id="1690605"/>
    <lineage>
        <taxon>Eukaryota</taxon>
        <taxon>Fungi</taxon>
        <taxon>Dikarya</taxon>
        <taxon>Ascomycota</taxon>
        <taxon>Pezizomycotina</taxon>
        <taxon>Dothideomycetes</taxon>
        <taxon>Dothideomycetidae</taxon>
        <taxon>Mycosphaerellales</taxon>
        <taxon>Extremaceae</taxon>
        <taxon>Vermiconidia</taxon>
    </lineage>
</organism>
<protein>
    <submittedName>
        <fullName evidence="1">Uncharacterized protein</fullName>
    </submittedName>
</protein>
<sequence length="249" mass="28493">MHDPNFKFQDGDVPDITVTLGQMTITGSNTGVSSTGRSYEIMPSPYSDDDPYWAEQRERATDDPRLAKYRRIVENHLDGVIVQWASDDNMLPAPPIDESWVGELSVVRVQLLNDRVGLELDKLILHHVFIPSVIRLDDGSWELLIRANFMDHVHLIMRSAHSSWMMQEEYDPINPLARDLEMFGQSRAEALAAIWFQERVRATQVGLYQIPHDVYTYLYLEKRSEVLRRLAAGSVTYMTADGQSIMALL</sequence>
<evidence type="ECO:0000313" key="2">
    <source>
        <dbReference type="Proteomes" id="UP001345827"/>
    </source>
</evidence>
<keyword evidence="2" id="KW-1185">Reference proteome</keyword>
<accession>A0AAV9PYH2</accession>
<evidence type="ECO:0000313" key="1">
    <source>
        <dbReference type="EMBL" id="KAK5531519.1"/>
    </source>
</evidence>
<gene>
    <name evidence="1" type="ORF">LTR25_008628</name>
</gene>
<reference evidence="1 2" key="1">
    <citation type="submission" date="2023-06" db="EMBL/GenBank/DDBJ databases">
        <title>Black Yeasts Isolated from many extreme environments.</title>
        <authorList>
            <person name="Coleine C."/>
            <person name="Stajich J.E."/>
            <person name="Selbmann L."/>
        </authorList>
    </citation>
    <scope>NUCLEOTIDE SEQUENCE [LARGE SCALE GENOMIC DNA]</scope>
    <source>
        <strain evidence="1 2">CCFEE 5887</strain>
    </source>
</reference>
<comment type="caution">
    <text evidence="1">The sequence shown here is derived from an EMBL/GenBank/DDBJ whole genome shotgun (WGS) entry which is preliminary data.</text>
</comment>
<name>A0AAV9PYH2_9PEZI</name>
<dbReference type="Proteomes" id="UP001345827">
    <property type="component" value="Unassembled WGS sequence"/>
</dbReference>
<dbReference type="EMBL" id="JAXLQG010000017">
    <property type="protein sequence ID" value="KAK5531519.1"/>
    <property type="molecule type" value="Genomic_DNA"/>
</dbReference>
<proteinExistence type="predicted"/>
<dbReference type="AlphaFoldDB" id="A0AAV9PYH2"/>